<comment type="caution">
    <text evidence="1">The sequence shown here is derived from an EMBL/GenBank/DDBJ whole genome shotgun (WGS) entry which is preliminary data.</text>
</comment>
<dbReference type="EMBL" id="BSXT01018975">
    <property type="protein sequence ID" value="GMG17055.1"/>
    <property type="molecule type" value="Genomic_DNA"/>
</dbReference>
<dbReference type="OrthoDB" id="92100at2759"/>
<keyword evidence="2" id="KW-1185">Reference proteome</keyword>
<proteinExistence type="predicted"/>
<dbReference type="Gene3D" id="3.30.70.270">
    <property type="match status" value="1"/>
</dbReference>
<evidence type="ECO:0000313" key="1">
    <source>
        <dbReference type="EMBL" id="GMG17055.1"/>
    </source>
</evidence>
<accession>A0A9W7DB70</accession>
<dbReference type="InterPro" id="IPR043128">
    <property type="entry name" value="Rev_trsase/Diguanyl_cyclase"/>
</dbReference>
<dbReference type="AlphaFoldDB" id="A0A9W7DB70"/>
<gene>
    <name evidence="1" type="ORF">Pfra01_002999200</name>
</gene>
<protein>
    <submittedName>
        <fullName evidence="1">Unnamed protein product</fullName>
    </submittedName>
</protein>
<dbReference type="InterPro" id="IPR043502">
    <property type="entry name" value="DNA/RNA_pol_sf"/>
</dbReference>
<sequence length="211" mass="23537">MLAVTVTTARGGRAGVPALNSNIAPVRLPNKKELGTSIPLDDDMTIMTVKGGLNTRRVQKWLGGYGDGNAPLDNEDEVQIGVEGTKDRNLMLQSLRVYRKVTISEGDCPPTTVVNIQHHIDTGGTELVLLKRRRQAQNEDEVVRMPRRCFKPELSRRATGLGGSLLFWYGRRMKQNRFCVDYRTLNEITKKGVYPLPCIDENLEAMSGALR</sequence>
<evidence type="ECO:0000313" key="2">
    <source>
        <dbReference type="Proteomes" id="UP001165121"/>
    </source>
</evidence>
<dbReference type="Gene3D" id="3.10.10.10">
    <property type="entry name" value="HIV Type 1 Reverse Transcriptase, subunit A, domain 1"/>
    <property type="match status" value="1"/>
</dbReference>
<dbReference type="SUPFAM" id="SSF56672">
    <property type="entry name" value="DNA/RNA polymerases"/>
    <property type="match status" value="1"/>
</dbReference>
<reference evidence="1" key="1">
    <citation type="submission" date="2023-04" db="EMBL/GenBank/DDBJ databases">
        <title>Phytophthora fragariaefolia NBRC 109709.</title>
        <authorList>
            <person name="Ichikawa N."/>
            <person name="Sato H."/>
            <person name="Tonouchi N."/>
        </authorList>
    </citation>
    <scope>NUCLEOTIDE SEQUENCE</scope>
    <source>
        <strain evidence="1">NBRC 109709</strain>
    </source>
</reference>
<organism evidence="1 2">
    <name type="scientific">Phytophthora fragariaefolia</name>
    <dbReference type="NCBI Taxonomy" id="1490495"/>
    <lineage>
        <taxon>Eukaryota</taxon>
        <taxon>Sar</taxon>
        <taxon>Stramenopiles</taxon>
        <taxon>Oomycota</taxon>
        <taxon>Peronosporomycetes</taxon>
        <taxon>Peronosporales</taxon>
        <taxon>Peronosporaceae</taxon>
        <taxon>Phytophthora</taxon>
    </lineage>
</organism>
<name>A0A9W7DB70_9STRA</name>
<dbReference type="Proteomes" id="UP001165121">
    <property type="component" value="Unassembled WGS sequence"/>
</dbReference>